<evidence type="ECO:0000256" key="11">
    <source>
        <dbReference type="ARBA" id="ARBA00023004"/>
    </source>
</evidence>
<keyword evidence="14" id="KW-1133">Transmembrane helix</keyword>
<protein>
    <recommendedName>
        <fullName evidence="17">Cytochrome P450</fullName>
    </recommendedName>
</protein>
<dbReference type="Pfam" id="PF00067">
    <property type="entry name" value="p450"/>
    <property type="match status" value="2"/>
</dbReference>
<comment type="function">
    <text evidence="2">May be involved in the metabolism of insect hormones and in the breakdown of synthetic insecticides.</text>
</comment>
<keyword evidence="9" id="KW-0492">Microsome</keyword>
<dbReference type="RefSeq" id="XP_062713434.1">
    <property type="nucleotide sequence ID" value="XM_062857450.1"/>
</dbReference>
<keyword evidence="6" id="KW-0349">Heme</keyword>
<comment type="similarity">
    <text evidence="5">Belongs to the cytochrome P450 family.</text>
</comment>
<dbReference type="InterPro" id="IPR002401">
    <property type="entry name" value="Cyt_P450_E_grp-I"/>
</dbReference>
<evidence type="ECO:0000256" key="12">
    <source>
        <dbReference type="ARBA" id="ARBA00023033"/>
    </source>
</evidence>
<dbReference type="PANTHER" id="PTHR24291:SF189">
    <property type="entry name" value="CYTOCHROME P450 4C3-RELATED"/>
    <property type="match status" value="1"/>
</dbReference>
<evidence type="ECO:0008006" key="17">
    <source>
        <dbReference type="Google" id="ProtNLM"/>
    </source>
</evidence>
<evidence type="ECO:0000256" key="8">
    <source>
        <dbReference type="ARBA" id="ARBA00022824"/>
    </source>
</evidence>
<dbReference type="GeneID" id="109405741"/>
<evidence type="ECO:0000256" key="9">
    <source>
        <dbReference type="ARBA" id="ARBA00022848"/>
    </source>
</evidence>
<dbReference type="Proteomes" id="UP000069940">
    <property type="component" value="Unassembled WGS sequence"/>
</dbReference>
<dbReference type="InterPro" id="IPR036396">
    <property type="entry name" value="Cyt_P450_sf"/>
</dbReference>
<reference evidence="16" key="1">
    <citation type="journal article" date="2015" name="Proc. Natl. Acad. Sci. U.S.A.">
        <title>Genome sequence of the Asian Tiger mosquito, Aedes albopictus, reveals insights into its biology, genetics, and evolution.</title>
        <authorList>
            <person name="Chen X.G."/>
            <person name="Jiang X."/>
            <person name="Gu J."/>
            <person name="Xu M."/>
            <person name="Wu Y."/>
            <person name="Deng Y."/>
            <person name="Zhang C."/>
            <person name="Bonizzoni M."/>
            <person name="Dermauw W."/>
            <person name="Vontas J."/>
            <person name="Armbruster P."/>
            <person name="Huang X."/>
            <person name="Yang Y."/>
            <person name="Zhang H."/>
            <person name="He W."/>
            <person name="Peng H."/>
            <person name="Liu Y."/>
            <person name="Wu K."/>
            <person name="Chen J."/>
            <person name="Lirakis M."/>
            <person name="Topalis P."/>
            <person name="Van Leeuwen T."/>
            <person name="Hall A.B."/>
            <person name="Jiang X."/>
            <person name="Thorpe C."/>
            <person name="Mueller R.L."/>
            <person name="Sun C."/>
            <person name="Waterhouse R.M."/>
            <person name="Yan G."/>
            <person name="Tu Z.J."/>
            <person name="Fang X."/>
            <person name="James A.A."/>
        </authorList>
    </citation>
    <scope>NUCLEOTIDE SEQUENCE [LARGE SCALE GENOMIC DNA]</scope>
    <source>
        <strain evidence="16">Foshan</strain>
    </source>
</reference>
<dbReference type="InterPro" id="IPR017972">
    <property type="entry name" value="Cyt_P450_CS"/>
</dbReference>
<accession>A0ABM1ZNZ2</accession>
<dbReference type="PRINTS" id="PR00385">
    <property type="entry name" value="P450"/>
</dbReference>
<dbReference type="SUPFAM" id="SSF48264">
    <property type="entry name" value="Cytochrome P450"/>
    <property type="match status" value="2"/>
</dbReference>
<dbReference type="InterPro" id="IPR001128">
    <property type="entry name" value="Cyt_P450"/>
</dbReference>
<evidence type="ECO:0000256" key="6">
    <source>
        <dbReference type="ARBA" id="ARBA00022617"/>
    </source>
</evidence>
<evidence type="ECO:0000256" key="10">
    <source>
        <dbReference type="ARBA" id="ARBA00023002"/>
    </source>
</evidence>
<evidence type="ECO:0000256" key="2">
    <source>
        <dbReference type="ARBA" id="ARBA00003690"/>
    </source>
</evidence>
<evidence type="ECO:0000256" key="5">
    <source>
        <dbReference type="ARBA" id="ARBA00010617"/>
    </source>
</evidence>
<proteinExistence type="inferred from homology"/>
<dbReference type="CDD" id="cd11057">
    <property type="entry name" value="CYP313-like"/>
    <property type="match status" value="2"/>
</dbReference>
<sequence length="1017" mass="118028">MFLFLLLLSAVLAYFAIRDHLRRTQAFAKDLPVVVPEKSFLGVNYTLLGLNDVERFELVNRIFQQHDRLFKMTIGPMLILGVSHPDLVQKVLSHPDCLEKPYFYDFVKYDQGIFSAKFKLWKSQRKALNPTFNLRILHSFVPIFEKCSEKLVSELEKCKDGETVNMFKYTSRCALEMVCGTTLGSDVLQRDGKEVFLSALEEMFLCVSRRMLSMHLYSDLIYMMTPHYWKERKARQECMAFTKKILQEKKEAYQGITAAPSTDSDPEADDFKKPQIFIDQLLSTSEINRSFTDEEIFHNVFVIMVAGNDTSGLATAYACLFLGMYPHLQEKVYAEVIEHFPTGGEEMTGESLKQLEYTEMFLKEVLRHCPVAANIARECIKDIDIDGIRVPAGNLFIFTFWNMHRRKDIWGPDADKFDPDNFLPERVRARNPNAYMPFSSGARNCIGGRYAMISIKVMLVYILRRFRLHTDLKHEDMRYKFGITLRLSTSHLVKLERQQPSKSLITNVSDQLKTENVKMLLYLILITVFLAFIWLCETLRRKNAFAKNLPMAQPLKSFLGVDYSIMDMSDEERFEIMNDCFARFDRFFVFYTGPLLVLGVSHPNLVQKLLSHPDCLEKPYFYDFVKFDQGIFSAKYKLWKGQRKALNPTFNLRILHSFMPIFDECSKKLVQKLKTLPNGATVNMFRYTSHCALEMVCGTTLGSDVLEREGKDEFLHSLEEVFAIISRRMLSVHLYSDLIYMMTPAYWREIQARKSLRDFAMKILQEKKEAARSRKMDGTDLDSDPETEEFKKPQIFIDQLLTISENSRSFTDEEIFCNVLVIMVAGNDTSGLAVAYACLFLAMFPHIQERVYAEIVEHFPNEEMEINADSLRLLEYTERVLKETLRHCPVAANIARENIRDIELDGVTIPAGTKFTVSFWALHRRADMWGPEVHAFDPDHFLPERCRDRNPNAYMPFSAGARSCIGGRYAMLSTKVMLIHIVKNFKITTKLRFEDMRYKFGITLKMSTDQLVQLERR</sequence>
<organism evidence="15 16">
    <name type="scientific">Aedes albopictus</name>
    <name type="common">Asian tiger mosquito</name>
    <name type="synonym">Stegomyia albopicta</name>
    <dbReference type="NCBI Taxonomy" id="7160"/>
    <lineage>
        <taxon>Eukaryota</taxon>
        <taxon>Metazoa</taxon>
        <taxon>Ecdysozoa</taxon>
        <taxon>Arthropoda</taxon>
        <taxon>Hexapoda</taxon>
        <taxon>Insecta</taxon>
        <taxon>Pterygota</taxon>
        <taxon>Neoptera</taxon>
        <taxon>Endopterygota</taxon>
        <taxon>Diptera</taxon>
        <taxon>Nematocera</taxon>
        <taxon>Culicoidea</taxon>
        <taxon>Culicidae</taxon>
        <taxon>Culicinae</taxon>
        <taxon>Aedini</taxon>
        <taxon>Aedes</taxon>
        <taxon>Stegomyia</taxon>
    </lineage>
</organism>
<evidence type="ECO:0000256" key="7">
    <source>
        <dbReference type="ARBA" id="ARBA00022723"/>
    </source>
</evidence>
<reference evidence="15" key="2">
    <citation type="submission" date="2025-05" db="UniProtKB">
        <authorList>
            <consortium name="EnsemblMetazoa"/>
        </authorList>
    </citation>
    <scope>IDENTIFICATION</scope>
    <source>
        <strain evidence="15">Foshan</strain>
    </source>
</reference>
<evidence type="ECO:0000256" key="13">
    <source>
        <dbReference type="ARBA" id="ARBA00023136"/>
    </source>
</evidence>
<name>A0ABM1ZNZ2_AEDAL</name>
<keyword evidence="16" id="KW-1185">Reference proteome</keyword>
<comment type="cofactor">
    <cofactor evidence="1">
        <name>heme</name>
        <dbReference type="ChEBI" id="CHEBI:30413"/>
    </cofactor>
</comment>
<dbReference type="EnsemblMetazoa" id="AALFPA23_020292.R29940">
    <property type="protein sequence ID" value="AALFPA23_020292.P29940"/>
    <property type="gene ID" value="AALFPA23_020292"/>
</dbReference>
<comment type="subcellular location">
    <subcellularLocation>
        <location evidence="4">Endoplasmic reticulum membrane</location>
        <topology evidence="4">Peripheral membrane protein</topology>
    </subcellularLocation>
    <subcellularLocation>
        <location evidence="3">Microsome membrane</location>
        <topology evidence="3">Peripheral membrane protein</topology>
    </subcellularLocation>
</comment>
<evidence type="ECO:0000313" key="16">
    <source>
        <dbReference type="Proteomes" id="UP000069940"/>
    </source>
</evidence>
<keyword evidence="14" id="KW-0812">Transmembrane</keyword>
<dbReference type="PROSITE" id="PS00086">
    <property type="entry name" value="CYTOCHROME_P450"/>
    <property type="match status" value="2"/>
</dbReference>
<keyword evidence="13 14" id="KW-0472">Membrane</keyword>
<keyword evidence="12" id="KW-0503">Monooxygenase</keyword>
<dbReference type="PRINTS" id="PR00463">
    <property type="entry name" value="EP450I"/>
</dbReference>
<evidence type="ECO:0000256" key="3">
    <source>
        <dbReference type="ARBA" id="ARBA00004174"/>
    </source>
</evidence>
<dbReference type="InterPro" id="IPR050196">
    <property type="entry name" value="Cytochrome_P450_Monoox"/>
</dbReference>
<keyword evidence="11" id="KW-0408">Iron</keyword>
<dbReference type="Gene3D" id="1.10.630.10">
    <property type="entry name" value="Cytochrome P450"/>
    <property type="match status" value="2"/>
</dbReference>
<evidence type="ECO:0000256" key="1">
    <source>
        <dbReference type="ARBA" id="ARBA00001971"/>
    </source>
</evidence>
<keyword evidence="8" id="KW-0256">Endoplasmic reticulum</keyword>
<evidence type="ECO:0000256" key="4">
    <source>
        <dbReference type="ARBA" id="ARBA00004406"/>
    </source>
</evidence>
<keyword evidence="7" id="KW-0479">Metal-binding</keyword>
<evidence type="ECO:0000256" key="14">
    <source>
        <dbReference type="SAM" id="Phobius"/>
    </source>
</evidence>
<evidence type="ECO:0000313" key="15">
    <source>
        <dbReference type="EnsemblMetazoa" id="AALFPA23_020292.P29940"/>
    </source>
</evidence>
<keyword evidence="10" id="KW-0560">Oxidoreductase</keyword>
<feature type="transmembrane region" description="Helical" evidence="14">
    <location>
        <begin position="519"/>
        <end position="535"/>
    </location>
</feature>
<dbReference type="PANTHER" id="PTHR24291">
    <property type="entry name" value="CYTOCHROME P450 FAMILY 4"/>
    <property type="match status" value="1"/>
</dbReference>